<dbReference type="PROSITE" id="PS00108">
    <property type="entry name" value="PROTEIN_KINASE_ST"/>
    <property type="match status" value="1"/>
</dbReference>
<dbReference type="Proteomes" id="UP000198727">
    <property type="component" value="Unassembled WGS sequence"/>
</dbReference>
<protein>
    <recommendedName>
        <fullName evidence="1">non-specific serine/threonine protein kinase</fullName>
        <ecNumber evidence="1">2.7.11.1</ecNumber>
    </recommendedName>
</protein>
<dbReference type="PROSITE" id="PS50011">
    <property type="entry name" value="PROTEIN_KINASE_DOM"/>
    <property type="match status" value="1"/>
</dbReference>
<dbReference type="Pfam" id="PF00069">
    <property type="entry name" value="Pkinase"/>
    <property type="match status" value="1"/>
</dbReference>
<feature type="transmembrane region" description="Helical" evidence="9">
    <location>
        <begin position="199"/>
        <end position="220"/>
    </location>
</feature>
<dbReference type="AlphaFoldDB" id="A0A1I5Q461"/>
<dbReference type="GO" id="GO:0005524">
    <property type="term" value="F:ATP binding"/>
    <property type="evidence" value="ECO:0007669"/>
    <property type="project" value="UniProtKB-UniRule"/>
</dbReference>
<keyword evidence="6 7" id="KW-0067">ATP-binding</keyword>
<evidence type="ECO:0000313" key="12">
    <source>
        <dbReference type="Proteomes" id="UP000198727"/>
    </source>
</evidence>
<sequence length="575" mass="60943">MESFASSLLSLAYQLFSPGLCPGDWVWATSAAGVLVALFPVLGAVIAAIVRKGTGNRYNTATVSVFGGLGVLFVLVLPWLAFTGISSVYRAVFNGNRGGLTSAEAERMRVEYCFIGQQSDYLGGGRNVFETLFYYSGDALAYGYYLGALVGLPALSLLFVMLQARAAFRRGPAWPGRFFWLSFVAFVVFSVGVEANTAVHLWLGYLPAAVLGLVPVSLVGPPSWAAIKRSQQEPERPPPPPEKPPPYVPPRQEEPPPPPPRQYPPTSVAPAPEPPPEPAPALAAAPGPVPLPPGSSAAGGSRYRRVRRLGHGGFGTVWEAVDNQLGRTVALKIAHAPDRDTEERMAREARALAALNHPNCVRVYDLVEEPDGLALVMEYLEGQALATVVDTVGPLDDIAAGRLWATMASALAAAHARGVLHRDVKPSNVILDPGGLAHLIDFGIARSKGDSTMTATGMMIGTPDYVAPEAATGAPASPASDAWQLAATVSYALSGAPPRGTRETPMAALMAAARAEPPSRLPRQSVHARLLAASLDPQPRNRPTLDAVRKEVEGWLARVGKSPDGPVTRVVPRVR</sequence>
<dbReference type="PANTHER" id="PTHR43289">
    <property type="entry name" value="MITOGEN-ACTIVATED PROTEIN KINASE KINASE KINASE 20-RELATED"/>
    <property type="match status" value="1"/>
</dbReference>
<dbReference type="EC" id="2.7.11.1" evidence="1"/>
<feature type="transmembrane region" description="Helical" evidence="9">
    <location>
        <begin position="142"/>
        <end position="162"/>
    </location>
</feature>
<dbReference type="InterPro" id="IPR008271">
    <property type="entry name" value="Ser/Thr_kinase_AS"/>
</dbReference>
<dbReference type="PANTHER" id="PTHR43289:SF6">
    <property type="entry name" value="SERINE_THREONINE-PROTEIN KINASE NEKL-3"/>
    <property type="match status" value="1"/>
</dbReference>
<feature type="binding site" evidence="7">
    <location>
        <position position="332"/>
    </location>
    <ligand>
        <name>ATP</name>
        <dbReference type="ChEBI" id="CHEBI:30616"/>
    </ligand>
</feature>
<feature type="region of interest" description="Disordered" evidence="8">
    <location>
        <begin position="228"/>
        <end position="301"/>
    </location>
</feature>
<evidence type="ECO:0000256" key="4">
    <source>
        <dbReference type="ARBA" id="ARBA00022741"/>
    </source>
</evidence>
<keyword evidence="2 11" id="KW-0723">Serine/threonine-protein kinase</keyword>
<dbReference type="SMART" id="SM00220">
    <property type="entry name" value="S_TKc"/>
    <property type="match status" value="1"/>
</dbReference>
<keyword evidence="9" id="KW-0472">Membrane</keyword>
<dbReference type="OrthoDB" id="9762169at2"/>
<evidence type="ECO:0000256" key="1">
    <source>
        <dbReference type="ARBA" id="ARBA00012513"/>
    </source>
</evidence>
<dbReference type="Gene3D" id="1.10.510.10">
    <property type="entry name" value="Transferase(Phosphotransferase) domain 1"/>
    <property type="match status" value="1"/>
</dbReference>
<feature type="domain" description="Protein kinase" evidence="10">
    <location>
        <begin position="303"/>
        <end position="556"/>
    </location>
</feature>
<keyword evidence="12" id="KW-1185">Reference proteome</keyword>
<feature type="transmembrane region" description="Helical" evidence="9">
    <location>
        <begin position="62"/>
        <end position="82"/>
    </location>
</feature>
<name>A0A1I5Q461_9PSEU</name>
<dbReference type="InterPro" id="IPR000719">
    <property type="entry name" value="Prot_kinase_dom"/>
</dbReference>
<evidence type="ECO:0000256" key="5">
    <source>
        <dbReference type="ARBA" id="ARBA00022777"/>
    </source>
</evidence>
<evidence type="ECO:0000259" key="10">
    <source>
        <dbReference type="PROSITE" id="PS50011"/>
    </source>
</evidence>
<organism evidence="11 12">
    <name type="scientific">Amycolatopsis arida</name>
    <dbReference type="NCBI Taxonomy" id="587909"/>
    <lineage>
        <taxon>Bacteria</taxon>
        <taxon>Bacillati</taxon>
        <taxon>Actinomycetota</taxon>
        <taxon>Actinomycetes</taxon>
        <taxon>Pseudonocardiales</taxon>
        <taxon>Pseudonocardiaceae</taxon>
        <taxon>Amycolatopsis</taxon>
    </lineage>
</organism>
<dbReference type="PROSITE" id="PS00107">
    <property type="entry name" value="PROTEIN_KINASE_ATP"/>
    <property type="match status" value="1"/>
</dbReference>
<evidence type="ECO:0000256" key="9">
    <source>
        <dbReference type="SAM" id="Phobius"/>
    </source>
</evidence>
<dbReference type="GO" id="GO:0004674">
    <property type="term" value="F:protein serine/threonine kinase activity"/>
    <property type="evidence" value="ECO:0007669"/>
    <property type="project" value="UniProtKB-KW"/>
</dbReference>
<keyword evidence="3" id="KW-0808">Transferase</keyword>
<feature type="transmembrane region" description="Helical" evidence="9">
    <location>
        <begin position="174"/>
        <end position="193"/>
    </location>
</feature>
<keyword evidence="4 7" id="KW-0547">Nucleotide-binding</keyword>
<feature type="transmembrane region" description="Helical" evidence="9">
    <location>
        <begin position="25"/>
        <end position="50"/>
    </location>
</feature>
<dbReference type="STRING" id="587909.SAMN05421810_102509"/>
<dbReference type="InterPro" id="IPR017441">
    <property type="entry name" value="Protein_kinase_ATP_BS"/>
</dbReference>
<dbReference type="SUPFAM" id="SSF56112">
    <property type="entry name" value="Protein kinase-like (PK-like)"/>
    <property type="match status" value="1"/>
</dbReference>
<proteinExistence type="predicted"/>
<evidence type="ECO:0000256" key="3">
    <source>
        <dbReference type="ARBA" id="ARBA00022679"/>
    </source>
</evidence>
<gene>
    <name evidence="11" type="ORF">SAMN05421810_102509</name>
</gene>
<dbReference type="EMBL" id="FOWW01000002">
    <property type="protein sequence ID" value="SFP41128.1"/>
    <property type="molecule type" value="Genomic_DNA"/>
</dbReference>
<evidence type="ECO:0000313" key="11">
    <source>
        <dbReference type="EMBL" id="SFP41128.1"/>
    </source>
</evidence>
<feature type="compositionally biased region" description="Pro residues" evidence="8">
    <location>
        <begin position="237"/>
        <end position="263"/>
    </location>
</feature>
<keyword evidence="9" id="KW-1133">Transmembrane helix</keyword>
<evidence type="ECO:0000256" key="6">
    <source>
        <dbReference type="ARBA" id="ARBA00022840"/>
    </source>
</evidence>
<dbReference type="CDD" id="cd14014">
    <property type="entry name" value="STKc_PknB_like"/>
    <property type="match status" value="1"/>
</dbReference>
<evidence type="ECO:0000256" key="8">
    <source>
        <dbReference type="SAM" id="MobiDB-lite"/>
    </source>
</evidence>
<keyword evidence="9" id="KW-0812">Transmembrane</keyword>
<evidence type="ECO:0000256" key="2">
    <source>
        <dbReference type="ARBA" id="ARBA00022527"/>
    </source>
</evidence>
<accession>A0A1I5Q461</accession>
<dbReference type="RefSeq" id="WP_092529252.1">
    <property type="nucleotide sequence ID" value="NZ_FOWW01000002.1"/>
</dbReference>
<evidence type="ECO:0000256" key="7">
    <source>
        <dbReference type="PROSITE-ProRule" id="PRU10141"/>
    </source>
</evidence>
<dbReference type="InterPro" id="IPR011009">
    <property type="entry name" value="Kinase-like_dom_sf"/>
</dbReference>
<keyword evidence="5 11" id="KW-0418">Kinase</keyword>
<reference evidence="12" key="1">
    <citation type="submission" date="2016-10" db="EMBL/GenBank/DDBJ databases">
        <authorList>
            <person name="Varghese N."/>
            <person name="Submissions S."/>
        </authorList>
    </citation>
    <scope>NUCLEOTIDE SEQUENCE [LARGE SCALE GENOMIC DNA]</scope>
    <source>
        <strain evidence="12">CGMCC 4.5579</strain>
    </source>
</reference>
<dbReference type="Gene3D" id="3.30.200.20">
    <property type="entry name" value="Phosphorylase Kinase, domain 1"/>
    <property type="match status" value="1"/>
</dbReference>